<evidence type="ECO:0000256" key="1">
    <source>
        <dbReference type="SAM" id="SignalP"/>
    </source>
</evidence>
<evidence type="ECO:0008006" key="6">
    <source>
        <dbReference type="Google" id="ProtNLM"/>
    </source>
</evidence>
<dbReference type="PANTHER" id="PTHR34109">
    <property type="entry name" value="BNAUNNG04460D PROTEIN-RELATED"/>
    <property type="match status" value="1"/>
</dbReference>
<dbReference type="Pfam" id="PF22656">
    <property type="entry name" value="At5g48480-like_N"/>
    <property type="match status" value="1"/>
</dbReference>
<dbReference type="InterPro" id="IPR029068">
    <property type="entry name" value="Glyas_Bleomycin-R_OHBP_Dase"/>
</dbReference>
<evidence type="ECO:0000313" key="5">
    <source>
        <dbReference type="Proteomes" id="UP001454036"/>
    </source>
</evidence>
<proteinExistence type="predicted"/>
<evidence type="ECO:0000313" key="4">
    <source>
        <dbReference type="EMBL" id="GAA0160642.1"/>
    </source>
</evidence>
<comment type="caution">
    <text evidence="4">The sequence shown here is derived from an EMBL/GenBank/DDBJ whole genome shotgun (WGS) entry which is preliminary data.</text>
</comment>
<gene>
    <name evidence="4" type="ORF">LIER_17151</name>
</gene>
<dbReference type="AlphaFoldDB" id="A0AAV3Q9A6"/>
<dbReference type="Gene3D" id="3.10.180.10">
    <property type="entry name" value="2,3-Dihydroxybiphenyl 1,2-Dioxygenase, domain 1"/>
    <property type="match status" value="1"/>
</dbReference>
<protein>
    <recommendedName>
        <fullName evidence="6">Early tobacco anther 1</fullName>
    </recommendedName>
</protein>
<dbReference type="EMBL" id="BAABME010003945">
    <property type="protein sequence ID" value="GAA0160642.1"/>
    <property type="molecule type" value="Genomic_DNA"/>
</dbReference>
<dbReference type="PANTHER" id="PTHR34109:SF1">
    <property type="entry name" value="VOC DOMAIN-CONTAINING PROTEIN"/>
    <property type="match status" value="1"/>
</dbReference>
<organism evidence="4 5">
    <name type="scientific">Lithospermum erythrorhizon</name>
    <name type="common">Purple gromwell</name>
    <name type="synonym">Lithospermum officinale var. erythrorhizon</name>
    <dbReference type="NCBI Taxonomy" id="34254"/>
    <lineage>
        <taxon>Eukaryota</taxon>
        <taxon>Viridiplantae</taxon>
        <taxon>Streptophyta</taxon>
        <taxon>Embryophyta</taxon>
        <taxon>Tracheophyta</taxon>
        <taxon>Spermatophyta</taxon>
        <taxon>Magnoliopsida</taxon>
        <taxon>eudicotyledons</taxon>
        <taxon>Gunneridae</taxon>
        <taxon>Pentapetalae</taxon>
        <taxon>asterids</taxon>
        <taxon>lamiids</taxon>
        <taxon>Boraginales</taxon>
        <taxon>Boraginaceae</taxon>
        <taxon>Boraginoideae</taxon>
        <taxon>Lithospermeae</taxon>
        <taxon>Lithospermum</taxon>
    </lineage>
</organism>
<feature type="domain" description="Glyoxalase At5g48480-like C-terminal" evidence="2">
    <location>
        <begin position="124"/>
        <end position="175"/>
    </location>
</feature>
<feature type="signal peptide" evidence="1">
    <location>
        <begin position="1"/>
        <end position="31"/>
    </location>
</feature>
<keyword evidence="1" id="KW-0732">Signal</keyword>
<accession>A0AAV3Q9A6</accession>
<feature type="domain" description="Glyoxalase At5g48480-like N-terminal" evidence="3">
    <location>
        <begin position="49"/>
        <end position="106"/>
    </location>
</feature>
<evidence type="ECO:0000259" key="3">
    <source>
        <dbReference type="Pfam" id="PF22656"/>
    </source>
</evidence>
<keyword evidence="5" id="KW-1185">Reference proteome</keyword>
<dbReference type="InterPro" id="IPR054576">
    <property type="entry name" value="At5g48480-like_N"/>
</dbReference>
<name>A0AAV3Q9A6_LITER</name>
<sequence>MPKIPHLSIPFLSLATFSFFSLYKMSDSTNGAEVQPSKAVMYTSLQPLLYVEAPKAHDAVQFFKAAFDAEEVKRDVNPKRKADQEQPLLVSVELKIGSFSFLVADLTEDVPHEIKSVYKGSVIRLESEEVEAAVAKAVSAGAISTDEAAPADGERALCDGGVAKLKDPYGNLWIISAPRKLEPYDVQPQMVL</sequence>
<dbReference type="InterPro" id="IPR054575">
    <property type="entry name" value="At5g48480-like_C"/>
</dbReference>
<feature type="chain" id="PRO_5043808526" description="Early tobacco anther 1" evidence="1">
    <location>
        <begin position="32"/>
        <end position="192"/>
    </location>
</feature>
<dbReference type="Pfam" id="PF22650">
    <property type="entry name" value="At5g48480-like_C"/>
    <property type="match status" value="1"/>
</dbReference>
<evidence type="ECO:0000259" key="2">
    <source>
        <dbReference type="Pfam" id="PF22650"/>
    </source>
</evidence>
<dbReference type="Proteomes" id="UP001454036">
    <property type="component" value="Unassembled WGS sequence"/>
</dbReference>
<reference evidence="4 5" key="1">
    <citation type="submission" date="2024-01" db="EMBL/GenBank/DDBJ databases">
        <title>The complete chloroplast genome sequence of Lithospermum erythrorhizon: insights into the phylogenetic relationship among Boraginaceae species and the maternal lineages of purple gromwells.</title>
        <authorList>
            <person name="Okada T."/>
            <person name="Watanabe K."/>
        </authorList>
    </citation>
    <scope>NUCLEOTIDE SEQUENCE [LARGE SCALE GENOMIC DNA]</scope>
</reference>
<dbReference type="SUPFAM" id="SSF54593">
    <property type="entry name" value="Glyoxalase/Bleomycin resistance protein/Dihydroxybiphenyl dioxygenase"/>
    <property type="match status" value="1"/>
</dbReference>